<evidence type="ECO:0000313" key="6">
    <source>
        <dbReference type="Proteomes" id="UP000198906"/>
    </source>
</evidence>
<dbReference type="STRING" id="47866.GA0074694_3934"/>
<keyword evidence="6" id="KW-1185">Reference proteome</keyword>
<evidence type="ECO:0000256" key="1">
    <source>
        <dbReference type="ARBA" id="ARBA00022729"/>
    </source>
</evidence>
<dbReference type="EMBL" id="FMHU01000002">
    <property type="protein sequence ID" value="SCL24446.1"/>
    <property type="molecule type" value="Genomic_DNA"/>
</dbReference>
<keyword evidence="3" id="KW-0325">Glycoprotein</keyword>
<dbReference type="InterPro" id="IPR013517">
    <property type="entry name" value="FG-GAP"/>
</dbReference>
<dbReference type="SUPFAM" id="SSF69318">
    <property type="entry name" value="Integrin alpha N-terminal domain"/>
    <property type="match status" value="1"/>
</dbReference>
<dbReference type="SMART" id="SM00191">
    <property type="entry name" value="Int_alpha"/>
    <property type="match status" value="2"/>
</dbReference>
<organism evidence="5 6">
    <name type="scientific">Micromonospora inyonensis</name>
    <dbReference type="NCBI Taxonomy" id="47866"/>
    <lineage>
        <taxon>Bacteria</taxon>
        <taxon>Bacillati</taxon>
        <taxon>Actinomycetota</taxon>
        <taxon>Actinomycetes</taxon>
        <taxon>Micromonosporales</taxon>
        <taxon>Micromonosporaceae</taxon>
        <taxon>Micromonospora</taxon>
    </lineage>
</organism>
<reference evidence="6" key="1">
    <citation type="submission" date="2016-06" db="EMBL/GenBank/DDBJ databases">
        <authorList>
            <person name="Varghese N."/>
        </authorList>
    </citation>
    <scope>NUCLEOTIDE SEQUENCE [LARGE SCALE GENOMIC DNA]</scope>
    <source>
        <strain evidence="6">DSM 46123</strain>
    </source>
</reference>
<dbReference type="Pfam" id="PF01839">
    <property type="entry name" value="FG-GAP"/>
    <property type="match status" value="1"/>
</dbReference>
<dbReference type="AlphaFoldDB" id="A0A1C6S4Q1"/>
<evidence type="ECO:0000256" key="4">
    <source>
        <dbReference type="SAM" id="MobiDB-lite"/>
    </source>
</evidence>
<evidence type="ECO:0000313" key="5">
    <source>
        <dbReference type="EMBL" id="SCL24446.1"/>
    </source>
</evidence>
<dbReference type="Proteomes" id="UP000198906">
    <property type="component" value="Unassembled WGS sequence"/>
</dbReference>
<dbReference type="Gene3D" id="2.130.10.130">
    <property type="entry name" value="Integrin alpha, N-terminal"/>
    <property type="match status" value="1"/>
</dbReference>
<gene>
    <name evidence="5" type="ORF">GA0074694_3934</name>
</gene>
<sequence>MASRRTATVRSCLAVGAIVLTAVTLGGITGEPRVHLAAGPDGVAGGVENRSNEARSLRIAQSTGKPVRIDSLTSETTEVWALPDGQFRADISTGVQRFRRAGEWVPVDLTLRSTPDGSVAPVAHPNDLRVSGAKGPGGHELASVGTDDRRIAMGWRGPLPAPVLDEHRAVYVDALPGVDLVVEATRLGFEQFLVVKERAAVAQVRQVTLPLTGPGAARASREPDGAITLTGRTGQVTFRIPAPLMWDAKKNQLGEPLARRSVRTDLTHGEGRTELALLPDAAWLNSRSTAFPVTIDPTVDPVGTTFDTYVEEGVSADLNGAKDLRIGLLPESPAKLTRSFITWDTTLFAGKHITAATVSLWNWWSHTCAPTAWEIWSTDPATYTTTFANQPTWGTAPEASSTATHGSTDCADGWATINGVAFFQRASDENKTRAGMGLRAADEASPTGFTQFASREGTDPSHDPRASVTYNSWPTVTARETVPATTCATGAGRPVVNTLTPQLKATVNDADGTAMSVVFEWWALDGGSAIGARTFTGVASGATASATVTAGSFAEGGSYKWRVKAADGVAGSDRWSSFCEMTVWATVPPVLGCTSGADSDFNGDGVSDIAIADPQATASGQAKAGLIHVTYGGTGTVQTLHEGVEQVPGTAEPDDGFGTSVSAYDANNDGCGDLLVGVPYQDVNGQADAGLAYVLLGTPSGLAKGPASHVYHQGVSSVPDVAEPGDWFGFSVAGNRTVTGQPYLVVGVPGEDVGTVTDAGLAHYLRGPVSVALAQGAGIPGTAETDDRAGYAVAASTYHWAASSPGESIGGAGFAGAVSVFSHTLASGQPTAVGALHQDAVNVSNAAEADDTFGKAVSIAPYRPAGTPAGQAESLVVVGVPGEDLTASSGSPRIDAGLVHRFHVKPDNTVTELPSIYGSQDGTYLGERVLVINTAPASEANLSTMFIAVGVPGDDVWSVPDSGQIRVIPALADPIGTPLSIHRRSSSIPGQPRQHELIGTSLAGTSQRLYVGTPYGTPAVYGFTWADLAGGSVVPVLTWAPGSGGIPAGETAFGAAIG</sequence>
<dbReference type="InterPro" id="IPR013519">
    <property type="entry name" value="Int_alpha_beta-p"/>
</dbReference>
<evidence type="ECO:0000256" key="2">
    <source>
        <dbReference type="ARBA" id="ARBA00022737"/>
    </source>
</evidence>
<accession>A0A1C6S4Q1</accession>
<dbReference type="PROSITE" id="PS51470">
    <property type="entry name" value="FG_GAP"/>
    <property type="match status" value="1"/>
</dbReference>
<dbReference type="NCBIfam" id="NF033679">
    <property type="entry name" value="DNRLRE_dom"/>
    <property type="match status" value="1"/>
</dbReference>
<dbReference type="InterPro" id="IPR028994">
    <property type="entry name" value="Integrin_alpha_N"/>
</dbReference>
<name>A0A1C6S4Q1_9ACTN</name>
<evidence type="ECO:0000256" key="3">
    <source>
        <dbReference type="ARBA" id="ARBA00023180"/>
    </source>
</evidence>
<keyword evidence="1" id="KW-0732">Signal</keyword>
<keyword evidence="2" id="KW-0677">Repeat</keyword>
<feature type="region of interest" description="Disordered" evidence="4">
    <location>
        <begin position="116"/>
        <end position="143"/>
    </location>
</feature>
<proteinExistence type="predicted"/>
<protein>
    <submittedName>
        <fullName evidence="5">Repeat domain-containing protein</fullName>
    </submittedName>
</protein>